<dbReference type="InterPro" id="IPR012600">
    <property type="entry name" value="Propeptide_C25"/>
</dbReference>
<dbReference type="SUPFAM" id="SSF52129">
    <property type="entry name" value="Caspase-like"/>
    <property type="match status" value="1"/>
</dbReference>
<feature type="chain" id="PRO_5032356477" description="Gingipain domain-containing protein" evidence="2">
    <location>
        <begin position="19"/>
        <end position="1363"/>
    </location>
</feature>
<dbReference type="Pfam" id="PF01364">
    <property type="entry name" value="Peptidase_C25"/>
    <property type="match status" value="1"/>
</dbReference>
<dbReference type="KEGG" id="thyd:TTHT_0447"/>
<protein>
    <recommendedName>
        <fullName evidence="7">Gingipain domain-containing protein</fullName>
    </recommendedName>
</protein>
<dbReference type="InterPro" id="IPR001769">
    <property type="entry name" value="Gingipain"/>
</dbReference>
<dbReference type="Proteomes" id="UP000595564">
    <property type="component" value="Chromosome"/>
</dbReference>
<organism evidence="5 6">
    <name type="scientific">Thermotomaculum hydrothermale</name>
    <dbReference type="NCBI Taxonomy" id="981385"/>
    <lineage>
        <taxon>Bacteria</taxon>
        <taxon>Pseudomonadati</taxon>
        <taxon>Acidobacteriota</taxon>
        <taxon>Holophagae</taxon>
        <taxon>Thermotomaculales</taxon>
        <taxon>Thermotomaculaceae</taxon>
        <taxon>Thermotomaculum</taxon>
    </lineage>
</organism>
<reference evidence="5 6" key="1">
    <citation type="journal article" date="2012" name="Extremophiles">
        <title>Thermotomaculum hydrothermale gen. nov., sp. nov., a novel heterotrophic thermophile within the phylum Acidobacteria from a deep-sea hydrothermal vent chimney in the Southern Okinawa Trough.</title>
        <authorList>
            <person name="Izumi H."/>
            <person name="Nunoura T."/>
            <person name="Miyazaki M."/>
            <person name="Mino S."/>
            <person name="Toki T."/>
            <person name="Takai K."/>
            <person name="Sako Y."/>
            <person name="Sawabe T."/>
            <person name="Nakagawa S."/>
        </authorList>
    </citation>
    <scope>NUCLEOTIDE SEQUENCE [LARGE SCALE GENOMIC DNA]</scope>
    <source>
        <strain evidence="5 6">AC55</strain>
    </source>
</reference>
<evidence type="ECO:0008006" key="7">
    <source>
        <dbReference type="Google" id="ProtNLM"/>
    </source>
</evidence>
<evidence type="ECO:0000259" key="4">
    <source>
        <dbReference type="Pfam" id="PF08126"/>
    </source>
</evidence>
<name>A0A7R6SXZ9_9BACT</name>
<dbReference type="Pfam" id="PF20773">
    <property type="entry name" value="InhA-like_MAM"/>
    <property type="match status" value="1"/>
</dbReference>
<proteinExistence type="predicted"/>
<feature type="domain" description="Gingipain" evidence="3">
    <location>
        <begin position="228"/>
        <end position="551"/>
    </location>
</feature>
<keyword evidence="1 2" id="KW-0732">Signal</keyword>
<sequence>MKKAILFLSFLMVSFLYAAIPQNGVELMKVDTAKNYVETRFKLPELKIKKVKTKKGEFVKIKAGDLGYSVDYGKAQLPTSSFSMVIGDTIPEVEVLSYKKETIKLDAPVFPVQKPWPKSRRIEDRPFEFDFSYYEQEKTKFNLITLGKPYIVHGKRGITITIHPFRYFPKKNELVVYKEVLLKIKNTSVDFSSTSPAFERLYSKVFLNYFKPESGKIKGKSASMGRILIITPSNYVDTLSTLITHKQSMGYDVDVFTLEDTGTTKEEIQDFISERYANANTRPDFLILVGDTADIPAFRCSTADNPYTDLYYTTVDGDDYFPDMACGRLSVSSTDELTNIINKIVYMEENIGSLEDNAVFITADDNYQITETTHNYVIENYFEPNNFNCEKIFYHTTGASVSKIANSINSGDIFVVYSGHGSPTEWFLNWDVKFSQSDVRTLLTNTIYPFVFSFACQTGDYNDYQYPECLAETWIRVTHGASAFWGSSVYSYWDEDDVLERKVFKAMFEDREYQVGPMFNAGKIYLYNYYNGGGSTLRYFQQYNLFGDPSTYTKAYKPVSKGMLFLDKEVVSCNGEVEIEVWDSDLTADTLELKIIDKQNDSSESVVLNKVDDGKYQATVSISNLFGSGSGIFEVEYVDEKYGSEGEKTIVKTVFMDCDSPYPVYFNAHYKDSHSGVVKISFNEKCSSIDLNIYKYPGNILVKELNFINSADINEIIDGLEPETEYYASISAVDEVGNSYSQEGIFLFKTISETVLQSDSCDSEDNFTHGYDSDKSDSTNGAIDAWSITSNNYATSNGTCWYGRELENTNSSYLIYGPIDLPSDGDFVLSFYHTYYFEEGYDGGLVELSIDGGNTYFDAGAYILSNGYSGSLQGGPYEGRMAFTGGGFGDLVKTVINLSPFKGKQVYVKFICTSDYSLAMDGGGWYIDDIAVSENSLPSQQIYLVAVKPDSLISILSPENTSMTADIYNSQGILIATKNFDLNANQAIHKTLNDLFEGLSLNKDLYTVVFNSSKKIAVFQMDDFTDSRGDMRDWTEACYKTNSLSAPVPHIAPEIEYWDTFIQVANVGESACNFNLAYSPLNAVIPFDNNLYNPYSSKEFDVVSSIFGNSWPDYKVNMANVLGQNDYGFVPICSTETFRVKDKDNSCKLTLEQSLSTKLYVAHIDNSDYWWTGIAIINPDMVYTAIVEIIPYDKDGNLLDGTKRYFLNPGEKYAFVTKDEFPVDAAWLEINSDIPIMGYELFGTMNRKLLTGLDLISNAAAEVLLPVVDSVNDWIGITIVNPYGIDNQVTVTGYYKAEEVFKQTIDLNAHAKWVGLLSDLFSGNVDMVKIDSQIGVVSFCLEGNGHDDSTMTKVGGVKGFKVY</sequence>
<dbReference type="InterPro" id="IPR029031">
    <property type="entry name" value="Gingipain_N_sf"/>
</dbReference>
<dbReference type="GO" id="GO:0006508">
    <property type="term" value="P:proteolysis"/>
    <property type="evidence" value="ECO:0007669"/>
    <property type="project" value="InterPro"/>
</dbReference>
<accession>A0A7R6SXZ9</accession>
<evidence type="ECO:0000259" key="3">
    <source>
        <dbReference type="Pfam" id="PF01364"/>
    </source>
</evidence>
<dbReference type="InterPro" id="IPR029030">
    <property type="entry name" value="Caspase-like_dom_sf"/>
</dbReference>
<dbReference type="EMBL" id="AP017470">
    <property type="protein sequence ID" value="BBB32041.1"/>
    <property type="molecule type" value="Genomic_DNA"/>
</dbReference>
<keyword evidence="6" id="KW-1185">Reference proteome</keyword>
<gene>
    <name evidence="5" type="ORF">TTHT_0447</name>
</gene>
<feature type="signal peptide" evidence="2">
    <location>
        <begin position="1"/>
        <end position="18"/>
    </location>
</feature>
<dbReference type="Gene3D" id="2.60.40.3800">
    <property type="match status" value="1"/>
</dbReference>
<feature type="domain" description="Gingipain propeptide" evidence="4">
    <location>
        <begin position="37"/>
        <end position="206"/>
    </location>
</feature>
<dbReference type="RefSeq" id="WP_201328380.1">
    <property type="nucleotide sequence ID" value="NZ_AP017470.1"/>
</dbReference>
<dbReference type="Gene3D" id="3.40.50.10390">
    <property type="entry name" value="Gingipain r, domain 1"/>
    <property type="match status" value="1"/>
</dbReference>
<dbReference type="InterPro" id="IPR038490">
    <property type="entry name" value="Gingipain_propep_sf"/>
</dbReference>
<dbReference type="GO" id="GO:0004197">
    <property type="term" value="F:cysteine-type endopeptidase activity"/>
    <property type="evidence" value="ECO:0007669"/>
    <property type="project" value="InterPro"/>
</dbReference>
<evidence type="ECO:0000256" key="1">
    <source>
        <dbReference type="ARBA" id="ARBA00022729"/>
    </source>
</evidence>
<dbReference type="Pfam" id="PF08126">
    <property type="entry name" value="Propeptide_C25"/>
    <property type="match status" value="1"/>
</dbReference>
<evidence type="ECO:0000313" key="5">
    <source>
        <dbReference type="EMBL" id="BBB32041.1"/>
    </source>
</evidence>
<dbReference type="Gene3D" id="3.40.50.1460">
    <property type="match status" value="1"/>
</dbReference>
<evidence type="ECO:0000313" key="6">
    <source>
        <dbReference type="Proteomes" id="UP000595564"/>
    </source>
</evidence>
<evidence type="ECO:0000256" key="2">
    <source>
        <dbReference type="SAM" id="SignalP"/>
    </source>
</evidence>